<dbReference type="EMBL" id="MU154529">
    <property type="protein sequence ID" value="KAF9500011.1"/>
    <property type="molecule type" value="Genomic_DNA"/>
</dbReference>
<feature type="transmembrane region" description="Helical" evidence="5">
    <location>
        <begin position="183"/>
        <end position="202"/>
    </location>
</feature>
<feature type="transmembrane region" description="Helical" evidence="5">
    <location>
        <begin position="112"/>
        <end position="133"/>
    </location>
</feature>
<evidence type="ECO:0000313" key="6">
    <source>
        <dbReference type="EMBL" id="KAF9500011.1"/>
    </source>
</evidence>
<keyword evidence="7" id="KW-1185">Reference proteome</keyword>
<dbReference type="Pfam" id="PF05978">
    <property type="entry name" value="UNC-93"/>
    <property type="match status" value="1"/>
</dbReference>
<evidence type="ECO:0000256" key="1">
    <source>
        <dbReference type="ARBA" id="ARBA00004141"/>
    </source>
</evidence>
<dbReference type="GO" id="GO:0016020">
    <property type="term" value="C:membrane"/>
    <property type="evidence" value="ECO:0007669"/>
    <property type="project" value="UniProtKB-SubCell"/>
</dbReference>
<feature type="transmembrane region" description="Helical" evidence="5">
    <location>
        <begin position="241"/>
        <end position="258"/>
    </location>
</feature>
<name>A0A9P6AA84_PLEER</name>
<dbReference type="InterPro" id="IPR010291">
    <property type="entry name" value="Ion_channel_UNC-93"/>
</dbReference>
<sequence>MANKKERNSETNVEDIFPEHPTKGLKGLYYRPLTQVALLGFVCFMCPGLFNALNGLGAGGQVDSMISANANAAHYATSINNVLGSKLTLLIGNAGYALYIGSFSAINIHPNAGGFVTASGAILGICASPPAFYRGSLMLAYPTESQKGRYIGVFWTIFNLGGVVGASVSLGQNFHSKSNSVGSGTYIGFLVLTLIGVLIPLLKADPDNMIRTDGTKVASPRHASWKTGVVGLWLTLRDDPMILLLFPMFFASNWFYTWQFNECNGAVFNIRARSLNNLVHGLRRRVRAFLGWGTLFAMAFVVHIWAYSYQRNYTRQSLPPDAVKMGIHDHGFASRIWLYVFCGVLDAMWQTSAYWMMGALSNDPAKLAYVTGFYKSLQSASATGVWRADGVKRPFMEMFISTWVLVVGLVLLLPMIYLRFADYTEKETLTRTNKDSEGAARA</sequence>
<reference evidence="6" key="1">
    <citation type="submission" date="2020-11" db="EMBL/GenBank/DDBJ databases">
        <authorList>
            <consortium name="DOE Joint Genome Institute"/>
            <person name="Ahrendt S."/>
            <person name="Riley R."/>
            <person name="Andreopoulos W."/>
            <person name="Labutti K."/>
            <person name="Pangilinan J."/>
            <person name="Ruiz-Duenas F.J."/>
            <person name="Barrasa J.M."/>
            <person name="Sanchez-Garcia M."/>
            <person name="Camarero S."/>
            <person name="Miyauchi S."/>
            <person name="Serrano A."/>
            <person name="Linde D."/>
            <person name="Babiker R."/>
            <person name="Drula E."/>
            <person name="Ayuso-Fernandez I."/>
            <person name="Pacheco R."/>
            <person name="Padilla G."/>
            <person name="Ferreira P."/>
            <person name="Barriuso J."/>
            <person name="Kellner H."/>
            <person name="Castanera R."/>
            <person name="Alfaro M."/>
            <person name="Ramirez L."/>
            <person name="Pisabarro A.G."/>
            <person name="Kuo A."/>
            <person name="Tritt A."/>
            <person name="Lipzen A."/>
            <person name="He G."/>
            <person name="Yan M."/>
            <person name="Ng V."/>
            <person name="Cullen D."/>
            <person name="Martin F."/>
            <person name="Rosso M.-N."/>
            <person name="Henrissat B."/>
            <person name="Hibbett D."/>
            <person name="Martinez A.T."/>
            <person name="Grigoriev I.V."/>
        </authorList>
    </citation>
    <scope>NUCLEOTIDE SEQUENCE</scope>
    <source>
        <strain evidence="6">ATCC 90797</strain>
    </source>
</reference>
<evidence type="ECO:0000256" key="5">
    <source>
        <dbReference type="SAM" id="Phobius"/>
    </source>
</evidence>
<feature type="transmembrane region" description="Helical" evidence="5">
    <location>
        <begin position="398"/>
        <end position="418"/>
    </location>
</feature>
<comment type="subcellular location">
    <subcellularLocation>
        <location evidence="1">Membrane</location>
        <topology evidence="1">Multi-pass membrane protein</topology>
    </subcellularLocation>
</comment>
<proteinExistence type="predicted"/>
<dbReference type="OrthoDB" id="196103at2759"/>
<evidence type="ECO:0000256" key="3">
    <source>
        <dbReference type="ARBA" id="ARBA00022989"/>
    </source>
</evidence>
<dbReference type="InterPro" id="IPR036259">
    <property type="entry name" value="MFS_trans_sf"/>
</dbReference>
<feature type="transmembrane region" description="Helical" evidence="5">
    <location>
        <begin position="87"/>
        <end position="106"/>
    </location>
</feature>
<dbReference type="Proteomes" id="UP000807025">
    <property type="component" value="Unassembled WGS sequence"/>
</dbReference>
<organism evidence="6 7">
    <name type="scientific">Pleurotus eryngii</name>
    <name type="common">Boletus of the steppes</name>
    <dbReference type="NCBI Taxonomy" id="5323"/>
    <lineage>
        <taxon>Eukaryota</taxon>
        <taxon>Fungi</taxon>
        <taxon>Dikarya</taxon>
        <taxon>Basidiomycota</taxon>
        <taxon>Agaricomycotina</taxon>
        <taxon>Agaricomycetes</taxon>
        <taxon>Agaricomycetidae</taxon>
        <taxon>Agaricales</taxon>
        <taxon>Pleurotineae</taxon>
        <taxon>Pleurotaceae</taxon>
        <taxon>Pleurotus</taxon>
    </lineage>
</organism>
<evidence type="ECO:0000256" key="2">
    <source>
        <dbReference type="ARBA" id="ARBA00022692"/>
    </source>
</evidence>
<feature type="transmembrane region" description="Helical" evidence="5">
    <location>
        <begin position="336"/>
        <end position="357"/>
    </location>
</feature>
<feature type="transmembrane region" description="Helical" evidence="5">
    <location>
        <begin position="289"/>
        <end position="307"/>
    </location>
</feature>
<evidence type="ECO:0000256" key="4">
    <source>
        <dbReference type="ARBA" id="ARBA00023136"/>
    </source>
</evidence>
<keyword evidence="2 5" id="KW-0812">Transmembrane</keyword>
<feature type="transmembrane region" description="Helical" evidence="5">
    <location>
        <begin position="153"/>
        <end position="171"/>
    </location>
</feature>
<dbReference type="AlphaFoldDB" id="A0A9P6AA84"/>
<dbReference type="SUPFAM" id="SSF103473">
    <property type="entry name" value="MFS general substrate transporter"/>
    <property type="match status" value="1"/>
</dbReference>
<accession>A0A9P6AA84</accession>
<gene>
    <name evidence="6" type="ORF">BDN71DRAFT_1502491</name>
</gene>
<evidence type="ECO:0000313" key="7">
    <source>
        <dbReference type="Proteomes" id="UP000807025"/>
    </source>
</evidence>
<comment type="caution">
    <text evidence="6">The sequence shown here is derived from an EMBL/GenBank/DDBJ whole genome shotgun (WGS) entry which is preliminary data.</text>
</comment>
<keyword evidence="3 5" id="KW-1133">Transmembrane helix</keyword>
<dbReference type="PANTHER" id="PTHR23294:SF59">
    <property type="entry name" value="UNC93-LIKE PROTEIN C922.05C"/>
    <property type="match status" value="1"/>
</dbReference>
<keyword evidence="4 5" id="KW-0472">Membrane</keyword>
<protein>
    <submittedName>
        <fullName evidence="6">MFS general substrate transporter</fullName>
    </submittedName>
</protein>
<dbReference type="PANTHER" id="PTHR23294">
    <property type="entry name" value="ET TRANSLATION PRODUCT-RELATED"/>
    <property type="match status" value="1"/>
</dbReference>
<dbReference type="InterPro" id="IPR051617">
    <property type="entry name" value="UNC-93-like_regulator"/>
</dbReference>